<protein>
    <submittedName>
        <fullName evidence="5">Peptidase M24</fullName>
    </submittedName>
</protein>
<keyword evidence="3" id="KW-1133">Transmembrane helix</keyword>
<keyword evidence="2" id="KW-0175">Coiled coil</keyword>
<sequence length="308" mass="35838">MKNRLIITISDVRSTRSYNVHQIIKKVALIIVLVVLLIIAISFWFISELNDNVDTLKEEKEQEIQKKEQQISVLVEKEKKLQAQNHFYSMQIKGKVEDINALSSKLDHIEEMIGLRSDNEKKEEITQETLKSINDRIKMYMLTTMPSGSPLRETTITSSFGYRIHPVTKKKKFHRGIDLRAKRKTEVFATGDGVVSFARANDTGGFGRVIKIRHNFGFETVYAHLNKIYVKTGDIIRKNQKIGLSGNSGRSTAPHLHYEVRYGSRILNPNQFIKWQLGNFYTIFKKERRVRWESLVRLINEQSKMVRR</sequence>
<name>A0A4Q0XYU8_9BACT</name>
<dbReference type="PANTHER" id="PTHR21666">
    <property type="entry name" value="PEPTIDASE-RELATED"/>
    <property type="match status" value="1"/>
</dbReference>
<dbReference type="InterPro" id="IPR050570">
    <property type="entry name" value="Cell_wall_metabolism_enzyme"/>
</dbReference>
<evidence type="ECO:0000256" key="2">
    <source>
        <dbReference type="SAM" id="Coils"/>
    </source>
</evidence>
<dbReference type="RefSeq" id="WP_044416180.1">
    <property type="nucleotide sequence ID" value="NZ_CP041070.1"/>
</dbReference>
<dbReference type="Pfam" id="PF01551">
    <property type="entry name" value="Peptidase_M23"/>
    <property type="match status" value="1"/>
</dbReference>
<dbReference type="FunFam" id="2.70.70.10:FF:000006">
    <property type="entry name" value="M23 family peptidase"/>
    <property type="match status" value="1"/>
</dbReference>
<dbReference type="Gene3D" id="2.70.70.10">
    <property type="entry name" value="Glucose Permease (Domain IIA)"/>
    <property type="match status" value="1"/>
</dbReference>
<dbReference type="OrthoDB" id="9815245at2"/>
<keyword evidence="1" id="KW-0732">Signal</keyword>
<evidence type="ECO:0000256" key="1">
    <source>
        <dbReference type="ARBA" id="ARBA00022729"/>
    </source>
</evidence>
<keyword evidence="3" id="KW-0812">Transmembrane</keyword>
<accession>A0A4Q0XYU8</accession>
<dbReference type="InterPro" id="IPR011055">
    <property type="entry name" value="Dup_hybrid_motif"/>
</dbReference>
<keyword evidence="3" id="KW-0472">Membrane</keyword>
<dbReference type="STRING" id="877500.GCA_000935065_01119"/>
<evidence type="ECO:0000256" key="3">
    <source>
        <dbReference type="SAM" id="Phobius"/>
    </source>
</evidence>
<feature type="coiled-coil region" evidence="2">
    <location>
        <begin position="46"/>
        <end position="84"/>
    </location>
</feature>
<comment type="caution">
    <text evidence="5">The sequence shown here is derived from an EMBL/GenBank/DDBJ whole genome shotgun (WGS) entry which is preliminary data.</text>
</comment>
<reference evidence="5 6" key="1">
    <citation type="submission" date="2017-10" db="EMBL/GenBank/DDBJ databases">
        <title>Genomics of the genus Arcobacter.</title>
        <authorList>
            <person name="Perez-Cataluna A."/>
            <person name="Figueras M.J."/>
        </authorList>
    </citation>
    <scope>NUCLEOTIDE SEQUENCE [LARGE SCALE GENOMIC DNA]</scope>
    <source>
        <strain evidence="5 6">DSM 24636</strain>
    </source>
</reference>
<feature type="transmembrane region" description="Helical" evidence="3">
    <location>
        <begin position="27"/>
        <end position="46"/>
    </location>
</feature>
<feature type="domain" description="M23ase beta-sheet core" evidence="4">
    <location>
        <begin position="172"/>
        <end position="269"/>
    </location>
</feature>
<dbReference type="AlphaFoldDB" id="A0A4Q0XYU8"/>
<evidence type="ECO:0000313" key="5">
    <source>
        <dbReference type="EMBL" id="RXJ62423.1"/>
    </source>
</evidence>
<proteinExistence type="predicted"/>
<dbReference type="GO" id="GO:0004222">
    <property type="term" value="F:metalloendopeptidase activity"/>
    <property type="evidence" value="ECO:0007669"/>
    <property type="project" value="TreeGrafter"/>
</dbReference>
<evidence type="ECO:0000259" key="4">
    <source>
        <dbReference type="Pfam" id="PF01551"/>
    </source>
</evidence>
<dbReference type="InterPro" id="IPR016047">
    <property type="entry name" value="M23ase_b-sheet_dom"/>
</dbReference>
<gene>
    <name evidence="5" type="ORF">CRV06_09800</name>
</gene>
<dbReference type="EMBL" id="PDKO01000008">
    <property type="protein sequence ID" value="RXJ62423.1"/>
    <property type="molecule type" value="Genomic_DNA"/>
</dbReference>
<dbReference type="SUPFAM" id="SSF51261">
    <property type="entry name" value="Duplicated hybrid motif"/>
    <property type="match status" value="1"/>
</dbReference>
<dbReference type="PANTHER" id="PTHR21666:SF289">
    <property type="entry name" value="L-ALA--D-GLU ENDOPEPTIDASE"/>
    <property type="match status" value="1"/>
</dbReference>
<organism evidence="5 6">
    <name type="scientific">Halarcobacter anaerophilus</name>
    <dbReference type="NCBI Taxonomy" id="877500"/>
    <lineage>
        <taxon>Bacteria</taxon>
        <taxon>Pseudomonadati</taxon>
        <taxon>Campylobacterota</taxon>
        <taxon>Epsilonproteobacteria</taxon>
        <taxon>Campylobacterales</taxon>
        <taxon>Arcobacteraceae</taxon>
        <taxon>Halarcobacter</taxon>
    </lineage>
</organism>
<dbReference type="Proteomes" id="UP000290191">
    <property type="component" value="Unassembled WGS sequence"/>
</dbReference>
<dbReference type="CDD" id="cd12797">
    <property type="entry name" value="M23_peptidase"/>
    <property type="match status" value="1"/>
</dbReference>
<evidence type="ECO:0000313" key="6">
    <source>
        <dbReference type="Proteomes" id="UP000290191"/>
    </source>
</evidence>
<keyword evidence="6" id="KW-1185">Reference proteome</keyword>